<feature type="transmembrane region" description="Helical" evidence="2">
    <location>
        <begin position="267"/>
        <end position="289"/>
    </location>
</feature>
<sequence>MQALPVVPAVAPGDVDVEDDHPRLERRDHREGLRHEVGGGHIGALVLEEIPHQFEELGVAVDDDEMLPFALDRLCRRTLRICLPRGPCFPVSHDRDCPLFQRIGGAMEARGIPRALAPRPLMARMLQPPPRWSARGPCGRNLGKDDSMTYVPNRLAALALALAFSAAVAAPTFAQDDDAAEDGGEGSTVQVGVDATAEAGAAADGATDDGAADDAATDDAAADDAAADDGSEDDSADASAGAASTGTSATGGAGTTALPSTGVGAGLAPGVAAALAALGSAGVATLGVARRRTDGRA</sequence>
<organism evidence="3">
    <name type="scientific">uncultured Thermomicrobiales bacterium</name>
    <dbReference type="NCBI Taxonomy" id="1645740"/>
    <lineage>
        <taxon>Bacteria</taxon>
        <taxon>Pseudomonadati</taxon>
        <taxon>Thermomicrobiota</taxon>
        <taxon>Thermomicrobia</taxon>
        <taxon>Thermomicrobiales</taxon>
        <taxon>environmental samples</taxon>
    </lineage>
</organism>
<feature type="compositionally biased region" description="Low complexity" evidence="1">
    <location>
        <begin position="1"/>
        <end position="14"/>
    </location>
</feature>
<dbReference type="EMBL" id="CADCWF010000022">
    <property type="protein sequence ID" value="CAA9537916.1"/>
    <property type="molecule type" value="Genomic_DNA"/>
</dbReference>
<gene>
    <name evidence="3" type="ORF">AVDCRST_MAG59-515</name>
</gene>
<name>A0A6J4U0Z2_9BACT</name>
<feature type="compositionally biased region" description="Acidic residues" evidence="1">
    <location>
        <begin position="206"/>
        <end position="236"/>
    </location>
</feature>
<keyword evidence="2" id="KW-0812">Transmembrane</keyword>
<evidence type="ECO:0000313" key="3">
    <source>
        <dbReference type="EMBL" id="CAA9537916.1"/>
    </source>
</evidence>
<reference evidence="3" key="1">
    <citation type="submission" date="2020-02" db="EMBL/GenBank/DDBJ databases">
        <authorList>
            <person name="Meier V. D."/>
        </authorList>
    </citation>
    <scope>NUCLEOTIDE SEQUENCE</scope>
    <source>
        <strain evidence="3">AVDCRST_MAG59</strain>
    </source>
</reference>
<protein>
    <submittedName>
        <fullName evidence="3">Uncharacterized protein</fullName>
    </submittedName>
</protein>
<accession>A0A6J4U0Z2</accession>
<feature type="region of interest" description="Disordered" evidence="1">
    <location>
        <begin position="1"/>
        <end position="20"/>
    </location>
</feature>
<feature type="compositionally biased region" description="Low complexity" evidence="1">
    <location>
        <begin position="237"/>
        <end position="248"/>
    </location>
</feature>
<evidence type="ECO:0000256" key="1">
    <source>
        <dbReference type="SAM" id="MobiDB-lite"/>
    </source>
</evidence>
<proteinExistence type="predicted"/>
<keyword evidence="2" id="KW-1133">Transmembrane helix</keyword>
<feature type="region of interest" description="Disordered" evidence="1">
    <location>
        <begin position="201"/>
        <end position="264"/>
    </location>
</feature>
<dbReference type="AlphaFoldDB" id="A0A6J4U0Z2"/>
<evidence type="ECO:0000256" key="2">
    <source>
        <dbReference type="SAM" id="Phobius"/>
    </source>
</evidence>
<keyword evidence="2" id="KW-0472">Membrane</keyword>